<gene>
    <name evidence="3" type="ORF">G3480_04915</name>
</gene>
<protein>
    <submittedName>
        <fullName evidence="3">HDOD domain-containing protein</fullName>
    </submittedName>
</protein>
<dbReference type="InterPro" id="IPR013976">
    <property type="entry name" value="HDOD"/>
</dbReference>
<dbReference type="InterPro" id="IPR029016">
    <property type="entry name" value="GAF-like_dom_sf"/>
</dbReference>
<reference evidence="3 4" key="2">
    <citation type="submission" date="2020-02" db="EMBL/GenBank/DDBJ databases">
        <title>Genome sequences of Thiorhodococcus mannitoliphagus and Thiorhodococcus minor, purple sulfur photosynthetic bacteria in the gammaproteobacterial family, Chromatiaceae.</title>
        <authorList>
            <person name="Aviles F.A."/>
            <person name="Meyer T.E."/>
            <person name="Kyndt J.A."/>
        </authorList>
    </citation>
    <scope>NUCLEOTIDE SEQUENCE [LARGE SCALE GENOMIC DNA]</scope>
    <source>
        <strain evidence="3 4">DSM 18266</strain>
    </source>
</reference>
<dbReference type="Proteomes" id="UP000471640">
    <property type="component" value="Unassembled WGS sequence"/>
</dbReference>
<dbReference type="Gene3D" id="3.30.450.40">
    <property type="match status" value="1"/>
</dbReference>
<comment type="caution">
    <text evidence="3">The sequence shown here is derived from an EMBL/GenBank/DDBJ whole genome shotgun (WGS) entry which is preliminary data.</text>
</comment>
<organism evidence="3 4">
    <name type="scientific">Thiorhodococcus mannitoliphagus</name>
    <dbReference type="NCBI Taxonomy" id="329406"/>
    <lineage>
        <taxon>Bacteria</taxon>
        <taxon>Pseudomonadati</taxon>
        <taxon>Pseudomonadota</taxon>
        <taxon>Gammaproteobacteria</taxon>
        <taxon>Chromatiales</taxon>
        <taxon>Chromatiaceae</taxon>
        <taxon>Thiorhodococcus</taxon>
    </lineage>
</organism>
<dbReference type="PANTHER" id="PTHR33525">
    <property type="match status" value="1"/>
</dbReference>
<dbReference type="Pfam" id="PF08668">
    <property type="entry name" value="HDOD"/>
    <property type="match status" value="1"/>
</dbReference>
<dbReference type="EMBL" id="JAAIJR010000013">
    <property type="protein sequence ID" value="NEX19660.1"/>
    <property type="molecule type" value="Genomic_DNA"/>
</dbReference>
<dbReference type="SUPFAM" id="SSF109604">
    <property type="entry name" value="HD-domain/PDEase-like"/>
    <property type="match status" value="1"/>
</dbReference>
<feature type="region of interest" description="Disordered" evidence="1">
    <location>
        <begin position="300"/>
        <end position="321"/>
    </location>
</feature>
<evidence type="ECO:0000256" key="1">
    <source>
        <dbReference type="SAM" id="MobiDB-lite"/>
    </source>
</evidence>
<reference evidence="4" key="1">
    <citation type="journal article" date="2020" name="Microbiol. Resour. Announc.">
        <title>Draft Genome Sequences of Thiorhodococcus mannitoliphagus and Thiorhodococcus minor, Purple Sulfur Photosynthetic Bacteria in the Gammaproteobacterial Family Chromatiaceae.</title>
        <authorList>
            <person name="Aviles F.A."/>
            <person name="Meyer T.E."/>
            <person name="Kyndt J.A."/>
        </authorList>
    </citation>
    <scope>NUCLEOTIDE SEQUENCE [LARGE SCALE GENOMIC DNA]</scope>
    <source>
        <strain evidence="4">DSM 18266</strain>
    </source>
</reference>
<proteinExistence type="predicted"/>
<evidence type="ECO:0000313" key="4">
    <source>
        <dbReference type="Proteomes" id="UP000471640"/>
    </source>
</evidence>
<dbReference type="Pfam" id="PF01590">
    <property type="entry name" value="GAF"/>
    <property type="match status" value="1"/>
</dbReference>
<dbReference type="PANTHER" id="PTHR33525:SF3">
    <property type="entry name" value="RIBONUCLEASE Y"/>
    <property type="match status" value="1"/>
</dbReference>
<dbReference type="InterPro" id="IPR003018">
    <property type="entry name" value="GAF"/>
</dbReference>
<dbReference type="InterPro" id="IPR052340">
    <property type="entry name" value="RNase_Y/CdgJ"/>
</dbReference>
<feature type="compositionally biased region" description="Low complexity" evidence="1">
    <location>
        <begin position="302"/>
        <end position="320"/>
    </location>
</feature>
<sequence>MKRDMEPQSSLDAWLELIRRQDMPIFDQTVQRIIALSSDDRAPMSDLADVILHDSSMTARVLKLANSILYNPSTNGINTITRAVIVLGFNAVRNICLTLTLIDTLVQGAAKERLGRELGRAMHAAVQARSLAAARGDKSPEEVFIATLLYRIGELAFWCFGGEQADRVEQLASQQGLTQEQAQERVLGFRLSQLSRQLVQEWHLSQLLQDATQYPTRQDPRIQNVMLGHQIARCAEEHGWQSDAMSKLFTKAAKLAELSPEKTKALLLQKARAAIDVATDFGAAFAAPHIPQPYPETAVPEAARSADSSAPAATASLAEASNRDPEFQAKVLRELSAVLEGSACSFNVIMELVLEGIFRGVGVDRVVFALTTPDKSVIKAKYALGADDDALSERFAFKRPSRGQDVLFQTLDHKHPYLVESTTRPADAAISERLTELTKATAFMVAPIVVENRSIGLFYADRSLTNRPLDAASFDDFKHFVHQASMGLTRASVRRHQ</sequence>
<dbReference type="SUPFAM" id="SSF55781">
    <property type="entry name" value="GAF domain-like"/>
    <property type="match status" value="1"/>
</dbReference>
<accession>A0A6P1DQ27</accession>
<dbReference type="AlphaFoldDB" id="A0A6P1DQ27"/>
<dbReference type="PROSITE" id="PS51833">
    <property type="entry name" value="HDOD"/>
    <property type="match status" value="1"/>
</dbReference>
<evidence type="ECO:0000313" key="3">
    <source>
        <dbReference type="EMBL" id="NEX19660.1"/>
    </source>
</evidence>
<name>A0A6P1DQ27_9GAMM</name>
<feature type="domain" description="HDOD" evidence="2">
    <location>
        <begin position="23"/>
        <end position="218"/>
    </location>
</feature>
<dbReference type="Gene3D" id="1.10.3210.10">
    <property type="entry name" value="Hypothetical protein af1432"/>
    <property type="match status" value="1"/>
</dbReference>
<keyword evidence="4" id="KW-1185">Reference proteome</keyword>
<evidence type="ECO:0000259" key="2">
    <source>
        <dbReference type="PROSITE" id="PS51833"/>
    </source>
</evidence>